<protein>
    <submittedName>
        <fullName evidence="2">Uncharacterized protein</fullName>
    </submittedName>
</protein>
<dbReference type="Proteomes" id="UP001374579">
    <property type="component" value="Unassembled WGS sequence"/>
</dbReference>
<dbReference type="AlphaFoldDB" id="A0AAN9GE45"/>
<sequence>MISRQPKMTSRQPKTNCRRPQMTSRQPIKEQLGEADKISSLQNSPYRGVSEQPDDPYYSDFTGSTFVRWGRQSCPGNTSLIYADLPLATLLP</sequence>
<evidence type="ECO:0000313" key="2">
    <source>
        <dbReference type="EMBL" id="KAK7105002.1"/>
    </source>
</evidence>
<keyword evidence="3" id="KW-1185">Reference proteome</keyword>
<feature type="region of interest" description="Disordered" evidence="1">
    <location>
        <begin position="1"/>
        <end position="57"/>
    </location>
</feature>
<gene>
    <name evidence="2" type="ORF">V1264_019628</name>
</gene>
<organism evidence="2 3">
    <name type="scientific">Littorina saxatilis</name>
    <dbReference type="NCBI Taxonomy" id="31220"/>
    <lineage>
        <taxon>Eukaryota</taxon>
        <taxon>Metazoa</taxon>
        <taxon>Spiralia</taxon>
        <taxon>Lophotrochozoa</taxon>
        <taxon>Mollusca</taxon>
        <taxon>Gastropoda</taxon>
        <taxon>Caenogastropoda</taxon>
        <taxon>Littorinimorpha</taxon>
        <taxon>Littorinoidea</taxon>
        <taxon>Littorinidae</taxon>
        <taxon>Littorina</taxon>
    </lineage>
</organism>
<proteinExistence type="predicted"/>
<accession>A0AAN9GE45</accession>
<reference evidence="2 3" key="1">
    <citation type="submission" date="2024-02" db="EMBL/GenBank/DDBJ databases">
        <title>Chromosome-scale genome assembly of the rough periwinkle Littorina saxatilis.</title>
        <authorList>
            <person name="De Jode A."/>
            <person name="Faria R."/>
            <person name="Formenti G."/>
            <person name="Sims Y."/>
            <person name="Smith T.P."/>
            <person name="Tracey A."/>
            <person name="Wood J.M.D."/>
            <person name="Zagrodzka Z.B."/>
            <person name="Johannesson K."/>
            <person name="Butlin R.K."/>
            <person name="Leder E.H."/>
        </authorList>
    </citation>
    <scope>NUCLEOTIDE SEQUENCE [LARGE SCALE GENOMIC DNA]</scope>
    <source>
        <strain evidence="2">Snail1</strain>
        <tissue evidence="2">Muscle</tissue>
    </source>
</reference>
<evidence type="ECO:0000256" key="1">
    <source>
        <dbReference type="SAM" id="MobiDB-lite"/>
    </source>
</evidence>
<feature type="compositionally biased region" description="Polar residues" evidence="1">
    <location>
        <begin position="1"/>
        <end position="15"/>
    </location>
</feature>
<comment type="caution">
    <text evidence="2">The sequence shown here is derived from an EMBL/GenBank/DDBJ whole genome shotgun (WGS) entry which is preliminary data.</text>
</comment>
<dbReference type="EMBL" id="JBAMIC010000008">
    <property type="protein sequence ID" value="KAK7105002.1"/>
    <property type="molecule type" value="Genomic_DNA"/>
</dbReference>
<feature type="compositionally biased region" description="Basic and acidic residues" evidence="1">
    <location>
        <begin position="27"/>
        <end position="37"/>
    </location>
</feature>
<name>A0AAN9GE45_9CAEN</name>
<evidence type="ECO:0000313" key="3">
    <source>
        <dbReference type="Proteomes" id="UP001374579"/>
    </source>
</evidence>